<organism evidence="4 5">
    <name type="scientific">Musa troglodytarum</name>
    <name type="common">fe'i banana</name>
    <dbReference type="NCBI Taxonomy" id="320322"/>
    <lineage>
        <taxon>Eukaryota</taxon>
        <taxon>Viridiplantae</taxon>
        <taxon>Streptophyta</taxon>
        <taxon>Embryophyta</taxon>
        <taxon>Tracheophyta</taxon>
        <taxon>Spermatophyta</taxon>
        <taxon>Magnoliopsida</taxon>
        <taxon>Liliopsida</taxon>
        <taxon>Zingiberales</taxon>
        <taxon>Musaceae</taxon>
        <taxon>Musa</taxon>
    </lineage>
</organism>
<keyword evidence="5" id="KW-1185">Reference proteome</keyword>
<evidence type="ECO:0000313" key="4">
    <source>
        <dbReference type="EMBL" id="URD74407.1"/>
    </source>
</evidence>
<evidence type="ECO:0000313" key="5">
    <source>
        <dbReference type="Proteomes" id="UP001055439"/>
    </source>
</evidence>
<gene>
    <name evidence="4" type="ORF">MUK42_08778</name>
</gene>
<evidence type="ECO:0000256" key="1">
    <source>
        <dbReference type="ARBA" id="ARBA00023013"/>
    </source>
</evidence>
<keyword evidence="2" id="KW-0131">Cell cycle</keyword>
<dbReference type="PANTHER" id="PTHR33142">
    <property type="entry name" value="CYCLIN-DEPENDENT PROTEIN KINASE INHIBITOR SMR13"/>
    <property type="match status" value="1"/>
</dbReference>
<dbReference type="Proteomes" id="UP001055439">
    <property type="component" value="Chromosome 1"/>
</dbReference>
<accession>A0A9E7ECH9</accession>
<feature type="compositionally biased region" description="Basic and acidic residues" evidence="3">
    <location>
        <begin position="45"/>
        <end position="68"/>
    </location>
</feature>
<sequence length="136" mass="15358">MSKRGTNDSSPTPYLLLQASCLLTKMSASPELTSAATLRPVATVRSEEGGGDRGDEEECRTPTSEESKLPSLPLNCPPAPRKRKRVAVCRWRRLRQPLVELIVVGAKEMEQLFQRRDQPPPRRAKRQRRHSPDDDK</sequence>
<dbReference type="PANTHER" id="PTHR33142:SF8">
    <property type="entry name" value="CYCLIN-DEPENDENT PROTEIN KINASE INHIBITOR SMR9"/>
    <property type="match status" value="1"/>
</dbReference>
<proteinExistence type="predicted"/>
<keyword evidence="1" id="KW-0649">Protein kinase inhibitor</keyword>
<dbReference type="OrthoDB" id="771702at2759"/>
<protein>
    <submittedName>
        <fullName evidence="4">Uncharacterized protein</fullName>
    </submittedName>
</protein>
<reference evidence="4" key="1">
    <citation type="submission" date="2022-05" db="EMBL/GenBank/DDBJ databases">
        <title>The Musa troglodytarum L. genome provides insights into the mechanism of non-climacteric behaviour and enrichment of carotenoids.</title>
        <authorList>
            <person name="Wang J."/>
        </authorList>
    </citation>
    <scope>NUCLEOTIDE SEQUENCE</scope>
    <source>
        <tissue evidence="4">Leaf</tissue>
    </source>
</reference>
<evidence type="ECO:0000256" key="3">
    <source>
        <dbReference type="SAM" id="MobiDB-lite"/>
    </source>
</evidence>
<evidence type="ECO:0000256" key="2">
    <source>
        <dbReference type="ARBA" id="ARBA00023306"/>
    </source>
</evidence>
<feature type="region of interest" description="Disordered" evidence="3">
    <location>
        <begin position="112"/>
        <end position="136"/>
    </location>
</feature>
<feature type="region of interest" description="Disordered" evidence="3">
    <location>
        <begin position="31"/>
        <end position="80"/>
    </location>
</feature>
<name>A0A9E7ECH9_9LILI</name>
<dbReference type="GO" id="GO:0032875">
    <property type="term" value="P:regulation of DNA endoreduplication"/>
    <property type="evidence" value="ECO:0007669"/>
    <property type="project" value="InterPro"/>
</dbReference>
<dbReference type="GO" id="GO:0004860">
    <property type="term" value="F:protein kinase inhibitor activity"/>
    <property type="evidence" value="ECO:0007669"/>
    <property type="project" value="UniProtKB-KW"/>
</dbReference>
<dbReference type="InterPro" id="IPR040389">
    <property type="entry name" value="SMR"/>
</dbReference>
<dbReference type="AlphaFoldDB" id="A0A9E7ECH9"/>
<dbReference type="EMBL" id="CP097502">
    <property type="protein sequence ID" value="URD74407.1"/>
    <property type="molecule type" value="Genomic_DNA"/>
</dbReference>